<evidence type="ECO:0000313" key="3">
    <source>
        <dbReference type="EMBL" id="SDW11595.1"/>
    </source>
</evidence>
<proteinExistence type="predicted"/>
<evidence type="ECO:0000313" key="4">
    <source>
        <dbReference type="Proteomes" id="UP000199675"/>
    </source>
</evidence>
<accession>A0A1H2QWU6</accession>
<organism evidence="3 4">
    <name type="scientific">Marinobacter mobilis</name>
    <dbReference type="NCBI Taxonomy" id="488533"/>
    <lineage>
        <taxon>Bacteria</taxon>
        <taxon>Pseudomonadati</taxon>
        <taxon>Pseudomonadota</taxon>
        <taxon>Gammaproteobacteria</taxon>
        <taxon>Pseudomonadales</taxon>
        <taxon>Marinobacteraceae</taxon>
        <taxon>Marinobacter</taxon>
    </lineage>
</organism>
<reference evidence="3 4" key="1">
    <citation type="submission" date="2016-10" db="EMBL/GenBank/DDBJ databases">
        <authorList>
            <person name="de Groot N.N."/>
        </authorList>
    </citation>
    <scope>NUCLEOTIDE SEQUENCE [LARGE SCALE GENOMIC DNA]</scope>
    <source>
        <strain evidence="3 4">CGMCC 1.7059</strain>
    </source>
</reference>
<dbReference type="InterPro" id="IPR050570">
    <property type="entry name" value="Cell_wall_metabolism_enzyme"/>
</dbReference>
<dbReference type="PANTHER" id="PTHR21666:SF270">
    <property type="entry name" value="MUREIN HYDROLASE ACTIVATOR ENVC"/>
    <property type="match status" value="1"/>
</dbReference>
<keyword evidence="3" id="KW-0378">Hydrolase</keyword>
<dbReference type="FunFam" id="2.70.70.10:FF:000003">
    <property type="entry name" value="Murein hydrolase activator EnvC"/>
    <property type="match status" value="1"/>
</dbReference>
<dbReference type="Pfam" id="PF01551">
    <property type="entry name" value="Peptidase_M23"/>
    <property type="match status" value="1"/>
</dbReference>
<sequence length="402" mass="45458">MRFIAHTITPGISAGLRQRFPGGSRTILPFVLTALLLLANPALAGNDVSPQQIRELKEQIAEIDDWLKDAEEERSDLEQTLVQTEQQISRATRERRELRQQITEQRTRLSELTNQQAELTATLNRQRDSLRQQIRAAWMAGDTPAIKVLLNEVDPENVSRTMTYYEYLSQDTVQRLEAFQTSLRALQETRQQVSATQLRLSKLEQDVAQRQQTLESSKAERERTLTALRSDIRGRQNQRETLEADRVRLEKLLQEVEAAIANIPTPNESQPFRSLRSKLPWPSQGSVARNYGESLAQGRLQQNGILLTTNNDAEVKAVHYGRVVFANWLRGFGLLTIVDHGDGFMSLYGHSSSLLTSPGDWVTAGQTIAIAGQTGGTDRPSVYFEIRHNGAPQNPNRWLARR</sequence>
<dbReference type="Gene3D" id="6.10.250.3150">
    <property type="match status" value="1"/>
</dbReference>
<dbReference type="CDD" id="cd12797">
    <property type="entry name" value="M23_peptidase"/>
    <property type="match status" value="1"/>
</dbReference>
<feature type="coiled-coil region" evidence="1">
    <location>
        <begin position="186"/>
        <end position="262"/>
    </location>
</feature>
<gene>
    <name evidence="3" type="ORF">SAMN04487960_101351</name>
</gene>
<protein>
    <submittedName>
        <fullName evidence="3">Septal ring factor EnvC, activator of murein hydrolases AmiA and AmiB</fullName>
    </submittedName>
</protein>
<dbReference type="GO" id="GO:0004222">
    <property type="term" value="F:metalloendopeptidase activity"/>
    <property type="evidence" value="ECO:0007669"/>
    <property type="project" value="TreeGrafter"/>
</dbReference>
<dbReference type="PANTHER" id="PTHR21666">
    <property type="entry name" value="PEPTIDASE-RELATED"/>
    <property type="match status" value="1"/>
</dbReference>
<dbReference type="EMBL" id="FNNE01000001">
    <property type="protein sequence ID" value="SDW11595.1"/>
    <property type="molecule type" value="Genomic_DNA"/>
</dbReference>
<dbReference type="SUPFAM" id="SSF51261">
    <property type="entry name" value="Duplicated hybrid motif"/>
    <property type="match status" value="1"/>
</dbReference>
<dbReference type="AlphaFoldDB" id="A0A1H2QWU6"/>
<keyword evidence="4" id="KW-1185">Reference proteome</keyword>
<evidence type="ECO:0000256" key="1">
    <source>
        <dbReference type="SAM" id="Coils"/>
    </source>
</evidence>
<dbReference type="Gene3D" id="2.70.70.10">
    <property type="entry name" value="Glucose Permease (Domain IIA)"/>
    <property type="match status" value="1"/>
</dbReference>
<keyword evidence="1" id="KW-0175">Coiled coil</keyword>
<dbReference type="STRING" id="488533.SAMN04487960_101351"/>
<feature type="coiled-coil region" evidence="1">
    <location>
        <begin position="53"/>
        <end position="129"/>
    </location>
</feature>
<feature type="domain" description="M23ase beta-sheet core" evidence="2">
    <location>
        <begin position="302"/>
        <end position="395"/>
    </location>
</feature>
<dbReference type="InterPro" id="IPR016047">
    <property type="entry name" value="M23ase_b-sheet_dom"/>
</dbReference>
<dbReference type="Proteomes" id="UP000199675">
    <property type="component" value="Unassembled WGS sequence"/>
</dbReference>
<name>A0A1H2QWU6_9GAMM</name>
<evidence type="ECO:0000259" key="2">
    <source>
        <dbReference type="Pfam" id="PF01551"/>
    </source>
</evidence>
<dbReference type="InterPro" id="IPR011055">
    <property type="entry name" value="Dup_hybrid_motif"/>
</dbReference>